<evidence type="ECO:0000256" key="13">
    <source>
        <dbReference type="ARBA" id="ARBA00041667"/>
    </source>
</evidence>
<feature type="transmembrane region" description="Helical" evidence="17">
    <location>
        <begin position="71"/>
        <end position="91"/>
    </location>
</feature>
<keyword evidence="19" id="KW-1185">Reference proteome</keyword>
<comment type="pathway">
    <text evidence="2">Lipid metabolism; phospholipid metabolism.</text>
</comment>
<comment type="subcellular location">
    <subcellularLocation>
        <location evidence="1">Endoplasmic reticulum membrane</location>
        <topology evidence="1">Multi-pass membrane protein</topology>
    </subcellularLocation>
</comment>
<evidence type="ECO:0000256" key="7">
    <source>
        <dbReference type="ARBA" id="ARBA00023136"/>
    </source>
</evidence>
<dbReference type="HOGENOM" id="CLU_1926841_0_0_1"/>
<evidence type="ECO:0000256" key="14">
    <source>
        <dbReference type="ARBA" id="ARBA00049211"/>
    </source>
</evidence>
<evidence type="ECO:0000256" key="10">
    <source>
        <dbReference type="ARBA" id="ARBA00035964"/>
    </source>
</evidence>
<dbReference type="GO" id="GO:0006661">
    <property type="term" value="P:phosphatidylinositol biosynthetic process"/>
    <property type="evidence" value="ECO:0007669"/>
    <property type="project" value="TreeGrafter"/>
</dbReference>
<dbReference type="GO" id="GO:0005789">
    <property type="term" value="C:endoplasmic reticulum membrane"/>
    <property type="evidence" value="ECO:0007669"/>
    <property type="project" value="UniProtKB-SubCell"/>
</dbReference>
<evidence type="ECO:0000313" key="18">
    <source>
        <dbReference type="Ensembl" id="ENSCSAVP00000015293.1"/>
    </source>
</evidence>
<comment type="catalytic activity">
    <reaction evidence="15">
        <text>1-octadecanoyl-sn-glycero-3-phospho-(1D-myo-inositol) + (5Z,8Z,11Z,14Z)-eicosatetraenoyl-CoA = 1-octadecanoyl-2-(5Z,8Z,11Z,14Z-eicosatetraenoyl)-sn-glycero-3-phospho-(1D-myo-inositol) + CoA</text>
        <dbReference type="Rhea" id="RHEA:36835"/>
        <dbReference type="ChEBI" id="CHEBI:57287"/>
        <dbReference type="ChEBI" id="CHEBI:57368"/>
        <dbReference type="ChEBI" id="CHEBI:74243"/>
        <dbReference type="ChEBI" id="CHEBI:133606"/>
    </reaction>
    <physiologicalReaction direction="left-to-right" evidence="15">
        <dbReference type="Rhea" id="RHEA:36836"/>
    </physiologicalReaction>
</comment>
<keyword evidence="4" id="KW-0808">Transferase</keyword>
<accession>H2ZCH7</accession>
<evidence type="ECO:0000256" key="3">
    <source>
        <dbReference type="ARBA" id="ARBA00010323"/>
    </source>
</evidence>
<evidence type="ECO:0000256" key="9">
    <source>
        <dbReference type="ARBA" id="ARBA00025707"/>
    </source>
</evidence>
<proteinExistence type="inferred from homology"/>
<keyword evidence="6 17" id="KW-1133">Transmembrane helix</keyword>
<reference evidence="19" key="1">
    <citation type="submission" date="2003-08" db="EMBL/GenBank/DDBJ databases">
        <authorList>
            <person name="Birren B."/>
            <person name="Nusbaum C."/>
            <person name="Abebe A."/>
            <person name="Abouelleil A."/>
            <person name="Adekoya E."/>
            <person name="Ait-zahra M."/>
            <person name="Allen N."/>
            <person name="Allen T."/>
            <person name="An P."/>
            <person name="Anderson M."/>
            <person name="Anderson S."/>
            <person name="Arachchi H."/>
            <person name="Armbruster J."/>
            <person name="Bachantsang P."/>
            <person name="Baldwin J."/>
            <person name="Barry A."/>
            <person name="Bayul T."/>
            <person name="Blitshsteyn B."/>
            <person name="Bloom T."/>
            <person name="Blye J."/>
            <person name="Boguslavskiy L."/>
            <person name="Borowsky M."/>
            <person name="Boukhgalter B."/>
            <person name="Brunache A."/>
            <person name="Butler J."/>
            <person name="Calixte N."/>
            <person name="Calvo S."/>
            <person name="Camarata J."/>
            <person name="Campo K."/>
            <person name="Chang J."/>
            <person name="Cheshatsang Y."/>
            <person name="Citroen M."/>
            <person name="Collymore A."/>
            <person name="Considine T."/>
            <person name="Cook A."/>
            <person name="Cooke P."/>
            <person name="Corum B."/>
            <person name="Cuomo C."/>
            <person name="David R."/>
            <person name="Dawoe T."/>
            <person name="Degray S."/>
            <person name="Dodge S."/>
            <person name="Dooley K."/>
            <person name="Dorje P."/>
            <person name="Dorjee K."/>
            <person name="Dorris L."/>
            <person name="Duffey N."/>
            <person name="Dupes A."/>
            <person name="Elkins T."/>
            <person name="Engels R."/>
            <person name="Erickson J."/>
            <person name="Farina A."/>
            <person name="Faro S."/>
            <person name="Ferreira P."/>
            <person name="Fischer H."/>
            <person name="Fitzgerald M."/>
            <person name="Foley K."/>
            <person name="Gage D."/>
            <person name="Galagan J."/>
            <person name="Gearin G."/>
            <person name="Gnerre S."/>
            <person name="Gnirke A."/>
            <person name="Goyette A."/>
            <person name="Graham J."/>
            <person name="Grandbois E."/>
            <person name="Gyaltsen K."/>
            <person name="Hafez N."/>
            <person name="Hagopian D."/>
            <person name="Hagos B."/>
            <person name="Hall J."/>
            <person name="Hatcher B."/>
            <person name="Heller A."/>
            <person name="Higgins H."/>
            <person name="Honan T."/>
            <person name="Horn A."/>
            <person name="Houde N."/>
            <person name="Hughes L."/>
            <person name="Hulme W."/>
            <person name="Husby E."/>
            <person name="Iliev I."/>
            <person name="Jaffe D."/>
            <person name="Jones C."/>
            <person name="Kamal M."/>
            <person name="Kamat A."/>
            <person name="Kamvysselis M."/>
            <person name="Karlsson E."/>
            <person name="Kells C."/>
            <person name="Kieu A."/>
            <person name="Kisner P."/>
            <person name="Kodira C."/>
            <person name="Kulbokas E."/>
            <person name="Labutti K."/>
            <person name="Lama D."/>
            <person name="Landers T."/>
            <person name="Leger J."/>
            <person name="Levine S."/>
            <person name="Lewis D."/>
            <person name="Lewis T."/>
            <person name="Lindblad-toh K."/>
            <person name="Liu X."/>
            <person name="Lokyitsang T."/>
            <person name="Lokyitsang Y."/>
            <person name="Lucien O."/>
            <person name="Lui A."/>
            <person name="Ma L.J."/>
            <person name="Mabbitt R."/>
            <person name="Macdonald J."/>
            <person name="Maclean C."/>
            <person name="Major J."/>
            <person name="Manning J."/>
            <person name="Marabella R."/>
            <person name="Maru K."/>
            <person name="Matthews C."/>
            <person name="Mauceli E."/>
            <person name="Mccarthy M."/>
            <person name="Mcdonough S."/>
            <person name="Mcghee T."/>
            <person name="Meldrim J."/>
            <person name="Meneus L."/>
            <person name="Mesirov J."/>
            <person name="Mihalev A."/>
            <person name="Mihova T."/>
            <person name="Mikkelsen T."/>
            <person name="Mlenga V."/>
            <person name="Moru K."/>
            <person name="Mozes J."/>
            <person name="Mulrain L."/>
            <person name="Munson G."/>
            <person name="Naylor J."/>
            <person name="Newes C."/>
            <person name="Nguyen C."/>
            <person name="Nguyen N."/>
            <person name="Nguyen T."/>
            <person name="Nicol R."/>
            <person name="Nielsen C."/>
            <person name="Nizzari M."/>
            <person name="Norbu C."/>
            <person name="Norbu N."/>
            <person name="O'donnell P."/>
            <person name="Okoawo O."/>
            <person name="O'leary S."/>
            <person name="Omotosho B."/>
            <person name="O'neill K."/>
            <person name="Osman S."/>
            <person name="Parker S."/>
            <person name="Perrin D."/>
            <person name="Phunkhang P."/>
            <person name="Piqani B."/>
            <person name="Purcell S."/>
            <person name="Rachupka T."/>
            <person name="Ramasamy U."/>
            <person name="Rameau R."/>
            <person name="Ray V."/>
            <person name="Raymond C."/>
            <person name="Retta R."/>
            <person name="Richardson S."/>
            <person name="Rise C."/>
            <person name="Rodriguez J."/>
            <person name="Rogers J."/>
            <person name="Rogov P."/>
            <person name="Rutman M."/>
            <person name="Schupbach R."/>
            <person name="Seaman C."/>
            <person name="Settipalli S."/>
            <person name="Sharpe T."/>
            <person name="Sheridan J."/>
            <person name="Sherpa N."/>
            <person name="Shi J."/>
            <person name="Smirnov S."/>
            <person name="Smith C."/>
            <person name="Sougnez C."/>
            <person name="Spencer B."/>
            <person name="Stalker J."/>
            <person name="Stange-thomann N."/>
            <person name="Stavropoulos S."/>
            <person name="Stetson K."/>
            <person name="Stone C."/>
            <person name="Stone S."/>
            <person name="Stubbs M."/>
            <person name="Talamas J."/>
            <person name="Tchuinga P."/>
            <person name="Tenzing P."/>
            <person name="Tesfaye S."/>
            <person name="Theodore J."/>
            <person name="Thoulutsang Y."/>
            <person name="Topham K."/>
            <person name="Towey S."/>
            <person name="Tsamla T."/>
            <person name="Tsomo N."/>
            <person name="Vallee D."/>
            <person name="Vassiliev H."/>
            <person name="Venkataraman V."/>
            <person name="Vinson J."/>
            <person name="Vo A."/>
            <person name="Wade C."/>
            <person name="Wang S."/>
            <person name="Wangchuk T."/>
            <person name="Wangdi T."/>
            <person name="Whittaker C."/>
            <person name="Wilkinson J."/>
            <person name="Wu Y."/>
            <person name="Wyman D."/>
            <person name="Yadav S."/>
            <person name="Yang S."/>
            <person name="Yang X."/>
            <person name="Yeager S."/>
            <person name="Yee E."/>
            <person name="Young G."/>
            <person name="Zainoun J."/>
            <person name="Zembeck L."/>
            <person name="Zimmer A."/>
            <person name="Zody M."/>
            <person name="Lander E."/>
        </authorList>
    </citation>
    <scope>NUCLEOTIDE SEQUENCE [LARGE SCALE GENOMIC DNA]</scope>
</reference>
<evidence type="ECO:0000256" key="1">
    <source>
        <dbReference type="ARBA" id="ARBA00004477"/>
    </source>
</evidence>
<comment type="similarity">
    <text evidence="3">Belongs to the membrane-bound acyltransferase family.</text>
</comment>
<dbReference type="STRING" id="51511.ENSCSAVP00000015293"/>
<evidence type="ECO:0000256" key="15">
    <source>
        <dbReference type="ARBA" id="ARBA00049362"/>
    </source>
</evidence>
<dbReference type="InParanoid" id="H2ZCH7"/>
<evidence type="ECO:0000256" key="6">
    <source>
        <dbReference type="ARBA" id="ARBA00022989"/>
    </source>
</evidence>
<dbReference type="eggNOG" id="KOG2706">
    <property type="taxonomic scope" value="Eukaryota"/>
</dbReference>
<keyword evidence="8" id="KW-0012">Acyltransferase</keyword>
<comment type="pathway">
    <text evidence="9">Phospholipid metabolism.</text>
</comment>
<evidence type="ECO:0000256" key="4">
    <source>
        <dbReference type="ARBA" id="ARBA00022679"/>
    </source>
</evidence>
<dbReference type="GeneTree" id="ENSGT01030000234564"/>
<dbReference type="GO" id="GO:0044233">
    <property type="term" value="C:mitochondria-associated endoplasmic reticulum membrane contact site"/>
    <property type="evidence" value="ECO:0007669"/>
    <property type="project" value="TreeGrafter"/>
</dbReference>
<dbReference type="AlphaFoldDB" id="H2ZCH7"/>
<evidence type="ECO:0000256" key="2">
    <source>
        <dbReference type="ARBA" id="ARBA00005074"/>
    </source>
</evidence>
<organism evidence="18 19">
    <name type="scientific">Ciona savignyi</name>
    <name type="common">Pacific transparent sea squirt</name>
    <dbReference type="NCBI Taxonomy" id="51511"/>
    <lineage>
        <taxon>Eukaryota</taxon>
        <taxon>Metazoa</taxon>
        <taxon>Chordata</taxon>
        <taxon>Tunicata</taxon>
        <taxon>Ascidiacea</taxon>
        <taxon>Phlebobranchia</taxon>
        <taxon>Cionidae</taxon>
        <taxon>Ciona</taxon>
    </lineage>
</organism>
<dbReference type="InterPro" id="IPR004299">
    <property type="entry name" value="MBOAT_fam"/>
</dbReference>
<feature type="transmembrane region" description="Helical" evidence="17">
    <location>
        <begin position="103"/>
        <end position="121"/>
    </location>
</feature>
<dbReference type="PANTHER" id="PTHR13906:SF16">
    <property type="entry name" value="LYSOPHOSPHOLIPID ACYLTRANSFERASE 7"/>
    <property type="match status" value="1"/>
</dbReference>
<keyword evidence="5 17" id="KW-0812">Transmembrane</keyword>
<reference evidence="18" key="2">
    <citation type="submission" date="2025-08" db="UniProtKB">
        <authorList>
            <consortium name="Ensembl"/>
        </authorList>
    </citation>
    <scope>IDENTIFICATION</scope>
</reference>
<evidence type="ECO:0000256" key="17">
    <source>
        <dbReference type="SAM" id="Phobius"/>
    </source>
</evidence>
<dbReference type="Proteomes" id="UP000007875">
    <property type="component" value="Unassembled WGS sequence"/>
</dbReference>
<dbReference type="InterPro" id="IPR049941">
    <property type="entry name" value="LPLAT_7/PORCN-like"/>
</dbReference>
<evidence type="ECO:0000256" key="5">
    <source>
        <dbReference type="ARBA" id="ARBA00022692"/>
    </source>
</evidence>
<sequence length="131" mass="15640">MFNASSAIPRKYRILRILNTMLVCSIWHGIKPGYYISFLSVPFITMCEEICERNIRSRLQSESARRIYDVFNWITFKMYCFSFLFGGFMLLQLDAVLRLYKSIYFYGYLFPITMVVVSYLFKKIVPKEKTK</sequence>
<protein>
    <recommendedName>
        <fullName evidence="13">Leukocyte receptor cluster member 4</fullName>
    </recommendedName>
    <alternativeName>
        <fullName evidence="16">Lysophospholipid acyltransferase 7</fullName>
    </alternativeName>
    <alternativeName>
        <fullName evidence="12">Membrane-bound O-acyltransferase domain-containing protein 7</fullName>
    </alternativeName>
</protein>
<evidence type="ECO:0000256" key="16">
    <source>
        <dbReference type="ARBA" id="ARBA00093678"/>
    </source>
</evidence>
<name>H2ZCH7_CIOSA</name>
<dbReference type="GO" id="GO:0030258">
    <property type="term" value="P:lipid modification"/>
    <property type="evidence" value="ECO:0007669"/>
    <property type="project" value="TreeGrafter"/>
</dbReference>
<keyword evidence="7 17" id="KW-0472">Membrane</keyword>
<dbReference type="GO" id="GO:0071617">
    <property type="term" value="F:lysophospholipid acyltransferase activity"/>
    <property type="evidence" value="ECO:0007669"/>
    <property type="project" value="TreeGrafter"/>
</dbReference>
<evidence type="ECO:0000256" key="11">
    <source>
        <dbReference type="ARBA" id="ARBA00036730"/>
    </source>
</evidence>
<dbReference type="PANTHER" id="PTHR13906">
    <property type="entry name" value="PORCUPINE"/>
    <property type="match status" value="1"/>
</dbReference>
<comment type="catalytic activity">
    <reaction evidence="10">
        <text>(5Z,8Z,11Z,14Z)-eicosatetraenoyl-CoA + 1-hexadecanoyl-sn-glycero-3-phosphocholine = 1-hexadecanoyl-2-(5Z,8Z,11Z,14Z-eicosatetraenoyl)-sn-glycero-3-phosphocholine + CoA</text>
        <dbReference type="Rhea" id="RHEA:35999"/>
        <dbReference type="ChEBI" id="CHEBI:57287"/>
        <dbReference type="ChEBI" id="CHEBI:57368"/>
        <dbReference type="ChEBI" id="CHEBI:72998"/>
        <dbReference type="ChEBI" id="CHEBI:73003"/>
    </reaction>
    <physiologicalReaction direction="left-to-right" evidence="10">
        <dbReference type="Rhea" id="RHEA:36000"/>
    </physiologicalReaction>
</comment>
<evidence type="ECO:0000256" key="12">
    <source>
        <dbReference type="ARBA" id="ARBA00041626"/>
    </source>
</evidence>
<reference evidence="18" key="3">
    <citation type="submission" date="2025-09" db="UniProtKB">
        <authorList>
            <consortium name="Ensembl"/>
        </authorList>
    </citation>
    <scope>IDENTIFICATION</scope>
</reference>
<evidence type="ECO:0000313" key="19">
    <source>
        <dbReference type="Proteomes" id="UP000007875"/>
    </source>
</evidence>
<dbReference type="Pfam" id="PF03062">
    <property type="entry name" value="MBOAT"/>
    <property type="match status" value="1"/>
</dbReference>
<dbReference type="Ensembl" id="ENSCSAVT00000015468.1">
    <property type="protein sequence ID" value="ENSCSAVP00000015293.1"/>
    <property type="gene ID" value="ENSCSAVG00000008976.1"/>
</dbReference>
<evidence type="ECO:0000256" key="8">
    <source>
        <dbReference type="ARBA" id="ARBA00023315"/>
    </source>
</evidence>
<comment type="catalytic activity">
    <reaction evidence="14">
        <text>a 1-acyl-sn-glycero-3-phospho-(1D-myo-inositol) + (5Z,8Z,11Z,14Z)-eicosatetraenoyl-CoA = a 1-acyl-2-(5Z,8Z,11Z,14Z-eicosatetraenoyl)-sn-glycero-3-phospho-(1D-myo-inositol) + CoA</text>
        <dbReference type="Rhea" id="RHEA:37015"/>
        <dbReference type="ChEBI" id="CHEBI:57287"/>
        <dbReference type="ChEBI" id="CHEBI:57368"/>
        <dbReference type="ChEBI" id="CHEBI:64771"/>
        <dbReference type="ChEBI" id="CHEBI:75243"/>
    </reaction>
    <physiologicalReaction direction="left-to-right" evidence="14">
        <dbReference type="Rhea" id="RHEA:37016"/>
    </physiologicalReaction>
</comment>
<comment type="catalytic activity">
    <reaction evidence="11">
        <text>a 1-acyl-sn-glycero-3-phospho-(1D-myo-inositol) + an acyl-CoA = a 1,2-diacyl-sn-glycero-3-phospho-(1D-myo-inositol) + CoA</text>
        <dbReference type="Rhea" id="RHEA:33195"/>
        <dbReference type="ChEBI" id="CHEBI:57287"/>
        <dbReference type="ChEBI" id="CHEBI:57880"/>
        <dbReference type="ChEBI" id="CHEBI:58342"/>
        <dbReference type="ChEBI" id="CHEBI:64771"/>
    </reaction>
    <physiologicalReaction direction="left-to-right" evidence="11">
        <dbReference type="Rhea" id="RHEA:33196"/>
    </physiologicalReaction>
</comment>